<sequence>MSDDASLTDFSGGDDGDDTSAADNEGSAEAADPLDEPTFTYTSTPHGAACAACGATVEKRWRAGEGGAADAPDLDPDALVCPDCKEW</sequence>
<dbReference type="RefSeq" id="WP_267645151.1">
    <property type="nucleotide sequence ID" value="NZ_JANHGR010000001.1"/>
</dbReference>
<dbReference type="Pfam" id="PF24458">
    <property type="entry name" value="DUF7573"/>
    <property type="match status" value="1"/>
</dbReference>
<dbReference type="InterPro" id="IPR055995">
    <property type="entry name" value="DUF7573"/>
</dbReference>
<organism evidence="3 4">
    <name type="scientific">Halolamina litorea</name>
    <dbReference type="NCBI Taxonomy" id="1515593"/>
    <lineage>
        <taxon>Archaea</taxon>
        <taxon>Methanobacteriati</taxon>
        <taxon>Methanobacteriota</taxon>
        <taxon>Stenosarchaea group</taxon>
        <taxon>Halobacteria</taxon>
        <taxon>Halobacteriales</taxon>
        <taxon>Haloferacaceae</taxon>
    </lineage>
</organism>
<dbReference type="Proteomes" id="UP001597139">
    <property type="component" value="Unassembled WGS sequence"/>
</dbReference>
<reference evidence="3 4" key="1">
    <citation type="journal article" date="2019" name="Int. J. Syst. Evol. Microbiol.">
        <title>The Global Catalogue of Microorganisms (GCM) 10K type strain sequencing project: providing services to taxonomists for standard genome sequencing and annotation.</title>
        <authorList>
            <consortium name="The Broad Institute Genomics Platform"/>
            <consortium name="The Broad Institute Genome Sequencing Center for Infectious Disease"/>
            <person name="Wu L."/>
            <person name="Ma J."/>
        </authorList>
    </citation>
    <scope>NUCLEOTIDE SEQUENCE [LARGE SCALE GENOMIC DNA]</scope>
    <source>
        <strain evidence="3 4">CGMCC 1.12859</strain>
    </source>
</reference>
<feature type="region of interest" description="Disordered" evidence="1">
    <location>
        <begin position="1"/>
        <end position="45"/>
    </location>
</feature>
<comment type="caution">
    <text evidence="3">The sequence shown here is derived from an EMBL/GenBank/DDBJ whole genome shotgun (WGS) entry which is preliminary data.</text>
</comment>
<evidence type="ECO:0000256" key="1">
    <source>
        <dbReference type="SAM" id="MobiDB-lite"/>
    </source>
</evidence>
<name>A0ABD6BMR8_9EURY</name>
<gene>
    <name evidence="3" type="ORF">ACFSAU_00235</name>
</gene>
<proteinExistence type="predicted"/>
<keyword evidence="4" id="KW-1185">Reference proteome</keyword>
<evidence type="ECO:0000313" key="4">
    <source>
        <dbReference type="Proteomes" id="UP001597139"/>
    </source>
</evidence>
<protein>
    <recommendedName>
        <fullName evidence="2">DUF7573 domain-containing protein</fullName>
    </recommendedName>
</protein>
<dbReference type="AlphaFoldDB" id="A0ABD6BMR8"/>
<evidence type="ECO:0000259" key="2">
    <source>
        <dbReference type="Pfam" id="PF24458"/>
    </source>
</evidence>
<feature type="domain" description="DUF7573" evidence="2">
    <location>
        <begin position="38"/>
        <end position="87"/>
    </location>
</feature>
<dbReference type="EMBL" id="JBHUCZ010000001">
    <property type="protein sequence ID" value="MFD1565909.1"/>
    <property type="molecule type" value="Genomic_DNA"/>
</dbReference>
<evidence type="ECO:0000313" key="3">
    <source>
        <dbReference type="EMBL" id="MFD1565909.1"/>
    </source>
</evidence>
<accession>A0ABD6BMR8</accession>